<evidence type="ECO:0000313" key="4">
    <source>
        <dbReference type="Proteomes" id="UP000000390"/>
    </source>
</evidence>
<reference evidence="2 4" key="1">
    <citation type="journal article" date="2010" name="J. Bacteriol.">
        <title>Complete genome sequence of Halalkalicoccus jeotgali B3(T), an extremely halophilic archaeon.</title>
        <authorList>
            <person name="Roh S.W."/>
            <person name="Nam Y.D."/>
            <person name="Nam S.H."/>
            <person name="Choi S.H."/>
            <person name="Park H.S."/>
            <person name="Bae J.W."/>
        </authorList>
    </citation>
    <scope>NUCLEOTIDE SEQUENCE [LARGE SCALE GENOMIC DNA]</scope>
    <source>
        <strain evidence="2">B3</strain>
        <strain evidence="4">DSM 18796 / CECT 7217 / JCM 14584 / KCTC 4019 / B3</strain>
    </source>
</reference>
<organism evidence="2 4">
    <name type="scientific">Halalkalicoccus jeotgali (strain DSM 18796 / CECT 7217 / JCM 14584 / KCTC 4019 / B3)</name>
    <dbReference type="NCBI Taxonomy" id="795797"/>
    <lineage>
        <taxon>Archaea</taxon>
        <taxon>Methanobacteriati</taxon>
        <taxon>Methanobacteriota</taxon>
        <taxon>Stenosarchaea group</taxon>
        <taxon>Halobacteria</taxon>
        <taxon>Halobacteriales</taxon>
        <taxon>Halococcaceae</taxon>
        <taxon>Halalkalicoccus</taxon>
    </lineage>
</organism>
<dbReference type="eggNOG" id="ENOG502N5K3">
    <property type="taxonomic scope" value="Archaea"/>
</dbReference>
<dbReference type="Proteomes" id="UP000011645">
    <property type="component" value="Unassembled WGS sequence"/>
</dbReference>
<keyword evidence="1" id="KW-1133">Transmembrane helix</keyword>
<evidence type="ECO:0000313" key="2">
    <source>
        <dbReference type="EMBL" id="ADJ13797.1"/>
    </source>
</evidence>
<dbReference type="OrthoDB" id="383739at2157"/>
<sequence length="258" mass="25837">MAMSARTPESTSLLRMTTLVAIGVFCMPALVRAHGTGADHDVGVAFGAVIAGILGIGIAAGTIVLLTGLSLRPGMLAGFDRVIGIVLILLGVLLAVSAIGEYPLLATAGIVGGGTVAWSISARIGTHHAEVASAALITHRVVEGIVLAAVYLAGSAVGTAGALLIAGHAALETAAIAGLYVATERGSVRALIAIVLLQVGFGIGIVGGTLLALAVSTSLQVTVMAAGAGALLVVGNAEVVEHRNREAAPLRERWRIKR</sequence>
<dbReference type="AlphaFoldDB" id="D8J5Z1"/>
<keyword evidence="5" id="KW-1185">Reference proteome</keyword>
<name>D8J5Z1_HALJB</name>
<dbReference type="EMBL" id="CP002062">
    <property type="protein sequence ID" value="ADJ13797.1"/>
    <property type="molecule type" value="Genomic_DNA"/>
</dbReference>
<feature type="transmembrane region" description="Helical" evidence="1">
    <location>
        <begin position="43"/>
        <end position="66"/>
    </location>
</feature>
<keyword evidence="1" id="KW-0812">Transmembrane</keyword>
<feature type="transmembrane region" description="Helical" evidence="1">
    <location>
        <begin position="160"/>
        <end position="183"/>
    </location>
</feature>
<dbReference type="PATRIC" id="fig|795797.18.peg.409"/>
<proteinExistence type="predicted"/>
<gene>
    <name evidence="2" type="ordered locus">HacjB3_02020</name>
    <name evidence="3" type="ORF">C497_17297</name>
</gene>
<evidence type="ECO:0000313" key="3">
    <source>
        <dbReference type="EMBL" id="ELY34157.1"/>
    </source>
</evidence>
<dbReference type="HOGENOM" id="CLU_1076075_0_0_2"/>
<feature type="transmembrane region" description="Helical" evidence="1">
    <location>
        <begin position="221"/>
        <end position="240"/>
    </location>
</feature>
<dbReference type="KEGG" id="hje:HacjB3_02020"/>
<evidence type="ECO:0000313" key="5">
    <source>
        <dbReference type="Proteomes" id="UP000011645"/>
    </source>
</evidence>
<dbReference type="EMBL" id="AOHV01000042">
    <property type="protein sequence ID" value="ELY34157.1"/>
    <property type="molecule type" value="Genomic_DNA"/>
</dbReference>
<reference evidence="3 5" key="2">
    <citation type="journal article" date="2014" name="PLoS Genet.">
        <title>Phylogenetically driven sequencing of extremely halophilic archaea reveals strategies for static and dynamic osmo-response.</title>
        <authorList>
            <person name="Becker E.A."/>
            <person name="Seitzer P.M."/>
            <person name="Tritt A."/>
            <person name="Larsen D."/>
            <person name="Krusor M."/>
            <person name="Yao A.I."/>
            <person name="Wu D."/>
            <person name="Madern D."/>
            <person name="Eisen J.A."/>
            <person name="Darling A.E."/>
            <person name="Facciotti M.T."/>
        </authorList>
    </citation>
    <scope>NUCLEOTIDE SEQUENCE [LARGE SCALE GENOMIC DNA]</scope>
    <source>
        <strain evidence="3">B3</strain>
        <strain evidence="5">DSM 18796 / CECT 7217 / JCM 14584 / KCTC 4019 / B3</strain>
    </source>
</reference>
<accession>D8J5Z1</accession>
<keyword evidence="1" id="KW-0472">Membrane</keyword>
<protein>
    <submittedName>
        <fullName evidence="2">Uncharacterized protein</fullName>
    </submittedName>
</protein>
<feature type="transmembrane region" description="Helical" evidence="1">
    <location>
        <begin position="78"/>
        <end position="96"/>
    </location>
</feature>
<dbReference type="Proteomes" id="UP000000390">
    <property type="component" value="Chromosome"/>
</dbReference>
<evidence type="ECO:0000256" key="1">
    <source>
        <dbReference type="SAM" id="Phobius"/>
    </source>
</evidence>
<dbReference type="STRING" id="795797.HacjB3_02020"/>
<feature type="transmembrane region" description="Helical" evidence="1">
    <location>
        <begin position="190"/>
        <end position="215"/>
    </location>
</feature>